<name>A0A1I1I6X1_9GAMM</name>
<dbReference type="AlphaFoldDB" id="A0A1I1I6X1"/>
<evidence type="ECO:0000313" key="1">
    <source>
        <dbReference type="EMBL" id="SFC32169.1"/>
    </source>
</evidence>
<dbReference type="RefSeq" id="WP_091982247.1">
    <property type="nucleotide sequence ID" value="NZ_FOLO01000007.1"/>
</dbReference>
<dbReference type="SUPFAM" id="SSF56235">
    <property type="entry name" value="N-terminal nucleophile aminohydrolases (Ntn hydrolases)"/>
    <property type="match status" value="1"/>
</dbReference>
<organism evidence="1 2">
    <name type="scientific">Pseudoalteromonas denitrificans DSM 6059</name>
    <dbReference type="NCBI Taxonomy" id="1123010"/>
    <lineage>
        <taxon>Bacteria</taxon>
        <taxon>Pseudomonadati</taxon>
        <taxon>Pseudomonadota</taxon>
        <taxon>Gammaproteobacteria</taxon>
        <taxon>Alteromonadales</taxon>
        <taxon>Pseudoalteromonadaceae</taxon>
        <taxon>Pseudoalteromonas</taxon>
    </lineage>
</organism>
<gene>
    <name evidence="1" type="ORF">SAMN02745724_01416</name>
</gene>
<dbReference type="OrthoDB" id="6288103at2"/>
<reference evidence="1 2" key="1">
    <citation type="submission" date="2016-10" db="EMBL/GenBank/DDBJ databases">
        <authorList>
            <person name="de Groot N.N."/>
        </authorList>
    </citation>
    <scope>NUCLEOTIDE SEQUENCE [LARGE SCALE GENOMIC DNA]</scope>
    <source>
        <strain evidence="1 2">DSM 6059</strain>
    </source>
</reference>
<dbReference type="InterPro" id="IPR029055">
    <property type="entry name" value="Ntn_hydrolases_N"/>
</dbReference>
<proteinExistence type="predicted"/>
<dbReference type="EMBL" id="FOLO01000007">
    <property type="protein sequence ID" value="SFC32169.1"/>
    <property type="molecule type" value="Genomic_DNA"/>
</dbReference>
<keyword evidence="2" id="KW-1185">Reference proteome</keyword>
<evidence type="ECO:0000313" key="2">
    <source>
        <dbReference type="Proteomes" id="UP000198862"/>
    </source>
</evidence>
<protein>
    <submittedName>
        <fullName evidence="1">Uncharacterized protein</fullName>
    </submittedName>
</protein>
<sequence length="406" mass="47275">MKFIFKFNGYVSNRDAVIKELDLDKNTSLYDLILAAFNKWSLDLNVHLLGDFALILPLNKQLFVCTSAFSSHTIFYQHTAHKFEIYDNTKQFTDHKISAFSIKQLLEWGYILSPNTLFENIFTLNNGQSQLWQLIPDIKQVASKQLTLAHKLHYSEGVTNSTVISNTENNLTSNVFNLLPKLSHILHQPVSANWQIGFLLNMQKSDSHNINIDVNIDPDFHHDIRVKPERFSQKIYRPHLKKQSLNDVKKHIFQLYQQEMQDWIVTEVPSFNTWLALSFKLPSKWNQQRLIAQAMGKNITFIYPDATLFNKPLNIKPPQNKDDHKSEKPVSFFNFEDESIVNIFDAMQRLMHHGFKPVTHKLFHIVPPISAKLIKQHSTHAKQVEKFCYLSLTLDHLARHSNWSVS</sequence>
<dbReference type="Proteomes" id="UP000198862">
    <property type="component" value="Unassembled WGS sequence"/>
</dbReference>
<dbReference type="Gene3D" id="3.60.20.10">
    <property type="entry name" value="Glutamine Phosphoribosylpyrophosphate, subunit 1, domain 1"/>
    <property type="match status" value="1"/>
</dbReference>
<accession>A0A1I1I6X1</accession>
<dbReference type="STRING" id="1123010.SAMN02745724_01416"/>